<reference evidence="1 2" key="1">
    <citation type="submission" date="2016-10" db="EMBL/GenBank/DDBJ databases">
        <authorList>
            <person name="de Groot N.N."/>
        </authorList>
    </citation>
    <scope>NUCLEOTIDE SEQUENCE [LARGE SCALE GENOMIC DNA]</scope>
    <source>
        <strain evidence="1 2">DSM 19981</strain>
    </source>
</reference>
<protein>
    <recommendedName>
        <fullName evidence="3">2,5-dihydroxypyridine 5,6-dioxygenase</fullName>
    </recommendedName>
</protein>
<keyword evidence="2" id="KW-1185">Reference proteome</keyword>
<accession>A0A1I4E8W4</accession>
<evidence type="ECO:0008006" key="3">
    <source>
        <dbReference type="Google" id="ProtNLM"/>
    </source>
</evidence>
<evidence type="ECO:0000313" key="1">
    <source>
        <dbReference type="EMBL" id="SFL00806.1"/>
    </source>
</evidence>
<dbReference type="OrthoDB" id="7234414at2"/>
<evidence type="ECO:0000313" key="2">
    <source>
        <dbReference type="Proteomes" id="UP000199473"/>
    </source>
</evidence>
<dbReference type="STRING" id="1123062.SAMN02745775_11445"/>
<dbReference type="RefSeq" id="WP_092962618.1">
    <property type="nucleotide sequence ID" value="NZ_FOSQ01000014.1"/>
</dbReference>
<dbReference type="AlphaFoldDB" id="A0A1I4E8W4"/>
<gene>
    <name evidence="1" type="ORF">SAMN02745775_11445</name>
</gene>
<dbReference type="EMBL" id="FOSQ01000014">
    <property type="protein sequence ID" value="SFL00806.1"/>
    <property type="molecule type" value="Genomic_DNA"/>
</dbReference>
<proteinExistence type="predicted"/>
<sequence length="395" mass="44133">MPRLANRVEDIIAAPTRRGLPRKVTHPPADIAASIKGMDNFCRVMAIRPGDHVVMLIDPLLDPRVVQAVQGLARGRGATFIAYMGDSTRYVTIPDEAKALLERATFVVSTWFASVIDPFCMALRKNKGQRWVKITFFRDLDLLNTPQAQFPIDLLGEIIRATSRLFPEQGDFTLRFTDPRGTDFRIPYTDAMLQKLKRHNRWRGHNVADEDGCYVHYLPTHGPNLFEPGMVGLKPEDKVGISGTIWAQWAVGFDHPFATPVGVEFQDDVVHAVHGEGFEAEVLRDYLIGGTLEEVGCGHNPKAPRFDIYPAGPNSPGALHFGINALKPSEYLRRVMPNWEEPHIHMDLVTYDSTVTAGNSPMIEDGYLLSLRDPKVVALAERYGDPLELLEGFPV</sequence>
<name>A0A1I4E8W4_9PROT</name>
<organism evidence="1 2">
    <name type="scientific">Falsiroseomonas stagni DSM 19981</name>
    <dbReference type="NCBI Taxonomy" id="1123062"/>
    <lineage>
        <taxon>Bacteria</taxon>
        <taxon>Pseudomonadati</taxon>
        <taxon>Pseudomonadota</taxon>
        <taxon>Alphaproteobacteria</taxon>
        <taxon>Acetobacterales</taxon>
        <taxon>Roseomonadaceae</taxon>
        <taxon>Falsiroseomonas</taxon>
    </lineage>
</organism>
<dbReference type="Proteomes" id="UP000199473">
    <property type="component" value="Unassembled WGS sequence"/>
</dbReference>